<keyword evidence="2" id="KW-1185">Reference proteome</keyword>
<protein>
    <submittedName>
        <fullName evidence="1">Uncharacterized protein</fullName>
    </submittedName>
</protein>
<name>A0ACC0F0P7_9ERIC</name>
<accession>A0ACC0F0P7</accession>
<sequence>MWRPSHPLLRDNLCITITIRIGAVILRISLRLISAPGTKTGTSFARRCL</sequence>
<gene>
    <name evidence="1" type="ORF">LOK49_LG15G02167</name>
</gene>
<dbReference type="EMBL" id="CM045768">
    <property type="protein sequence ID" value="KAI7982224.1"/>
    <property type="molecule type" value="Genomic_DNA"/>
</dbReference>
<evidence type="ECO:0000313" key="2">
    <source>
        <dbReference type="Proteomes" id="UP001060215"/>
    </source>
</evidence>
<reference evidence="1 2" key="1">
    <citation type="journal article" date="2022" name="Plant J.">
        <title>Chromosome-level genome of Camellia lanceoleosa provides a valuable resource for understanding genome evolution and self-incompatibility.</title>
        <authorList>
            <person name="Gong W."/>
            <person name="Xiao S."/>
            <person name="Wang L."/>
            <person name="Liao Z."/>
            <person name="Chang Y."/>
            <person name="Mo W."/>
            <person name="Hu G."/>
            <person name="Li W."/>
            <person name="Zhao G."/>
            <person name="Zhu H."/>
            <person name="Hu X."/>
            <person name="Ji K."/>
            <person name="Xiang X."/>
            <person name="Song Q."/>
            <person name="Yuan D."/>
            <person name="Jin S."/>
            <person name="Zhang L."/>
        </authorList>
    </citation>
    <scope>NUCLEOTIDE SEQUENCE [LARGE SCALE GENOMIC DNA]</scope>
    <source>
        <strain evidence="1">SQ_2022a</strain>
    </source>
</reference>
<proteinExistence type="predicted"/>
<dbReference type="Proteomes" id="UP001060215">
    <property type="component" value="Chromosome 11"/>
</dbReference>
<organism evidence="1 2">
    <name type="scientific">Camellia lanceoleosa</name>
    <dbReference type="NCBI Taxonomy" id="1840588"/>
    <lineage>
        <taxon>Eukaryota</taxon>
        <taxon>Viridiplantae</taxon>
        <taxon>Streptophyta</taxon>
        <taxon>Embryophyta</taxon>
        <taxon>Tracheophyta</taxon>
        <taxon>Spermatophyta</taxon>
        <taxon>Magnoliopsida</taxon>
        <taxon>eudicotyledons</taxon>
        <taxon>Gunneridae</taxon>
        <taxon>Pentapetalae</taxon>
        <taxon>asterids</taxon>
        <taxon>Ericales</taxon>
        <taxon>Theaceae</taxon>
        <taxon>Camellia</taxon>
    </lineage>
</organism>
<comment type="caution">
    <text evidence="1">The sequence shown here is derived from an EMBL/GenBank/DDBJ whole genome shotgun (WGS) entry which is preliminary data.</text>
</comment>
<evidence type="ECO:0000313" key="1">
    <source>
        <dbReference type="EMBL" id="KAI7982224.1"/>
    </source>
</evidence>